<dbReference type="GO" id="GO:0016020">
    <property type="term" value="C:membrane"/>
    <property type="evidence" value="ECO:0007669"/>
    <property type="project" value="InterPro"/>
</dbReference>
<dbReference type="GO" id="GO:0060003">
    <property type="term" value="P:copper ion export"/>
    <property type="evidence" value="ECO:0007669"/>
    <property type="project" value="TreeGrafter"/>
</dbReference>
<dbReference type="InterPro" id="IPR058649">
    <property type="entry name" value="CzcB_C"/>
</dbReference>
<evidence type="ECO:0000256" key="1">
    <source>
        <dbReference type="ARBA" id="ARBA00009477"/>
    </source>
</evidence>
<proteinExistence type="inferred from homology"/>
<evidence type="ECO:0000259" key="8">
    <source>
        <dbReference type="Pfam" id="PF25975"/>
    </source>
</evidence>
<dbReference type="Gene3D" id="2.40.420.20">
    <property type="match status" value="1"/>
</dbReference>
<dbReference type="Gene3D" id="2.40.50.100">
    <property type="match status" value="1"/>
</dbReference>
<keyword evidence="5" id="KW-0472">Membrane</keyword>
<evidence type="ECO:0000256" key="2">
    <source>
        <dbReference type="ARBA" id="ARBA00022448"/>
    </source>
</evidence>
<feature type="region of interest" description="Disordered" evidence="4">
    <location>
        <begin position="514"/>
        <end position="538"/>
    </location>
</feature>
<protein>
    <submittedName>
        <fullName evidence="9">Efflux RND transporter periplasmic adaptor subunit</fullName>
    </submittedName>
</protein>
<comment type="caution">
    <text evidence="9">The sequence shown here is derived from an EMBL/GenBank/DDBJ whole genome shotgun (WGS) entry which is preliminary data.</text>
</comment>
<keyword evidence="10" id="KW-1185">Reference proteome</keyword>
<dbReference type="PANTHER" id="PTHR30097:SF4">
    <property type="entry name" value="SLR6042 PROTEIN"/>
    <property type="match status" value="1"/>
</dbReference>
<accession>A0A2T1LRE0</accession>
<feature type="region of interest" description="Disordered" evidence="4">
    <location>
        <begin position="455"/>
        <end position="479"/>
    </location>
</feature>
<dbReference type="SUPFAM" id="SSF111369">
    <property type="entry name" value="HlyD-like secretion proteins"/>
    <property type="match status" value="2"/>
</dbReference>
<sequence>MNNKNRSSLFPLLCRVSGSFLCLIILTSPTMVFAHAGHGDEFQGEKATSDAGEPIQVDPEMAKQLGIVVEPVTNRQIDVGLKTTGQIETLPSKRVEVTAPTPGKIVELLVEPGASVRAGQPVAVLAAPELVELRVSSQEKKTEAQADFRKAQADLQLAQQNLERQRQIAAADIERAKTQVNVAQERYDRDKELEESGALPRRDMLESQTQLAQAKAELAQANSQQNVLEAVNLLQRAQSDREVAKSRLNLSNATYQTRLQQLGTLANEQGMVVVTAPIAGRIANRPVTLGQSFQDAGGQLMTIVDNRKVLVTANIYEKDLDQVKQGQRVKAKVASLPKRTFTGRITIIGSLVEGETRTTPVKAELENPNGVLKPGMFAELEVLTSPTAILIVAIPSAAVVEANSKKLVYVQNGNAFLPVEVTLGQIFGDWVEVKSGLFAGDAIVTQRAPQLYAQSLRGGSKKEESEDKKETTSQANKTLSSSLPVPEWLAGAGGGVLLSTVAFSAGLLAYRRQQIKTDSNSRNPTPSSFPESTTRAEE</sequence>
<dbReference type="OrthoDB" id="9806939at2"/>
<evidence type="ECO:0000256" key="6">
    <source>
        <dbReference type="SAM" id="SignalP"/>
    </source>
</evidence>
<reference evidence="9 10" key="2">
    <citation type="submission" date="2018-03" db="EMBL/GenBank/DDBJ databases">
        <authorList>
            <person name="Keele B.F."/>
        </authorList>
    </citation>
    <scope>NUCLEOTIDE SEQUENCE [LARGE SCALE GENOMIC DNA]</scope>
    <source>
        <strain evidence="9 10">CCALA 016</strain>
    </source>
</reference>
<dbReference type="Gene3D" id="1.10.287.470">
    <property type="entry name" value="Helix hairpin bin"/>
    <property type="match status" value="2"/>
</dbReference>
<evidence type="ECO:0000256" key="3">
    <source>
        <dbReference type="SAM" id="Coils"/>
    </source>
</evidence>
<dbReference type="Pfam" id="PF25954">
    <property type="entry name" value="Beta-barrel_RND_2"/>
    <property type="match status" value="1"/>
</dbReference>
<feature type="transmembrane region" description="Helical" evidence="5">
    <location>
        <begin position="488"/>
        <end position="510"/>
    </location>
</feature>
<feature type="compositionally biased region" description="Basic and acidic residues" evidence="4">
    <location>
        <begin position="460"/>
        <end position="471"/>
    </location>
</feature>
<dbReference type="Gene3D" id="2.40.30.170">
    <property type="match status" value="1"/>
</dbReference>
<dbReference type="InterPro" id="IPR058792">
    <property type="entry name" value="Beta-barrel_RND_2"/>
</dbReference>
<keyword evidence="5" id="KW-1133">Transmembrane helix</keyword>
<name>A0A2T1LRE0_9CHRO</name>
<dbReference type="InterPro" id="IPR006143">
    <property type="entry name" value="RND_pump_MFP"/>
</dbReference>
<comment type="similarity">
    <text evidence="1">Belongs to the membrane fusion protein (MFP) (TC 8.A.1) family.</text>
</comment>
<organism evidence="9 10">
    <name type="scientific">Aphanothece hegewaldii CCALA 016</name>
    <dbReference type="NCBI Taxonomy" id="2107694"/>
    <lineage>
        <taxon>Bacteria</taxon>
        <taxon>Bacillati</taxon>
        <taxon>Cyanobacteriota</taxon>
        <taxon>Cyanophyceae</taxon>
        <taxon>Oscillatoriophycideae</taxon>
        <taxon>Chroococcales</taxon>
        <taxon>Aphanothecaceae</taxon>
        <taxon>Aphanothece</taxon>
    </lineage>
</organism>
<keyword evidence="6" id="KW-0732">Signal</keyword>
<dbReference type="CDD" id="cd06850">
    <property type="entry name" value="biotinyl_domain"/>
    <property type="match status" value="1"/>
</dbReference>
<feature type="domain" description="CusB-like beta-barrel" evidence="7">
    <location>
        <begin position="310"/>
        <end position="382"/>
    </location>
</feature>
<reference evidence="9 10" key="1">
    <citation type="submission" date="2018-03" db="EMBL/GenBank/DDBJ databases">
        <title>The ancient ancestry and fast evolution of plastids.</title>
        <authorList>
            <person name="Moore K.R."/>
            <person name="Magnabosco C."/>
            <person name="Momper L."/>
            <person name="Gold D.A."/>
            <person name="Bosak T."/>
            <person name="Fournier G.P."/>
        </authorList>
    </citation>
    <scope>NUCLEOTIDE SEQUENCE [LARGE SCALE GENOMIC DNA]</scope>
    <source>
        <strain evidence="9 10">CCALA 016</strain>
    </source>
</reference>
<keyword evidence="3" id="KW-0175">Coiled coil</keyword>
<dbReference type="NCBIfam" id="TIGR01730">
    <property type="entry name" value="RND_mfp"/>
    <property type="match status" value="1"/>
</dbReference>
<dbReference type="InterPro" id="IPR051909">
    <property type="entry name" value="MFP_Cation_Efflux"/>
</dbReference>
<dbReference type="EMBL" id="PXOH01000047">
    <property type="protein sequence ID" value="PSF31263.1"/>
    <property type="molecule type" value="Genomic_DNA"/>
</dbReference>
<evidence type="ECO:0000313" key="10">
    <source>
        <dbReference type="Proteomes" id="UP000239001"/>
    </source>
</evidence>
<feature type="domain" description="CzcB-like C-terminal circularly permuted SH3-like" evidence="8">
    <location>
        <begin position="392"/>
        <end position="446"/>
    </location>
</feature>
<evidence type="ECO:0000256" key="4">
    <source>
        <dbReference type="SAM" id="MobiDB-lite"/>
    </source>
</evidence>
<dbReference type="Pfam" id="PF25975">
    <property type="entry name" value="CzcB_C"/>
    <property type="match status" value="1"/>
</dbReference>
<dbReference type="FunFam" id="2.40.30.170:FF:000010">
    <property type="entry name" value="Efflux RND transporter periplasmic adaptor subunit"/>
    <property type="match status" value="1"/>
</dbReference>
<dbReference type="GO" id="GO:0022857">
    <property type="term" value="F:transmembrane transporter activity"/>
    <property type="evidence" value="ECO:0007669"/>
    <property type="project" value="InterPro"/>
</dbReference>
<evidence type="ECO:0000313" key="9">
    <source>
        <dbReference type="EMBL" id="PSF31263.1"/>
    </source>
</evidence>
<gene>
    <name evidence="9" type="ORF">C7H19_23055</name>
</gene>
<dbReference type="Proteomes" id="UP000239001">
    <property type="component" value="Unassembled WGS sequence"/>
</dbReference>
<feature type="signal peptide" evidence="6">
    <location>
        <begin position="1"/>
        <end position="34"/>
    </location>
</feature>
<evidence type="ECO:0000256" key="5">
    <source>
        <dbReference type="SAM" id="Phobius"/>
    </source>
</evidence>
<evidence type="ECO:0000259" key="7">
    <source>
        <dbReference type="Pfam" id="PF25954"/>
    </source>
</evidence>
<keyword evidence="5" id="KW-0812">Transmembrane</keyword>
<dbReference type="GO" id="GO:0030313">
    <property type="term" value="C:cell envelope"/>
    <property type="evidence" value="ECO:0007669"/>
    <property type="project" value="TreeGrafter"/>
</dbReference>
<dbReference type="AlphaFoldDB" id="A0A2T1LRE0"/>
<keyword evidence="2" id="KW-0813">Transport</keyword>
<feature type="coiled-coil region" evidence="3">
    <location>
        <begin position="141"/>
        <end position="231"/>
    </location>
</feature>
<feature type="chain" id="PRO_5015541720" evidence="6">
    <location>
        <begin position="35"/>
        <end position="538"/>
    </location>
</feature>
<feature type="compositionally biased region" description="Polar residues" evidence="4">
    <location>
        <begin position="516"/>
        <end position="538"/>
    </location>
</feature>
<dbReference type="GO" id="GO:0015679">
    <property type="term" value="P:plasma membrane copper ion transport"/>
    <property type="evidence" value="ECO:0007669"/>
    <property type="project" value="TreeGrafter"/>
</dbReference>
<dbReference type="PANTHER" id="PTHR30097">
    <property type="entry name" value="CATION EFFLUX SYSTEM PROTEIN CUSB"/>
    <property type="match status" value="1"/>
</dbReference>